<dbReference type="Proteomes" id="UP000244898">
    <property type="component" value="Unassembled WGS sequence"/>
</dbReference>
<sequence length="363" mass="38234">MTFLSKLMMATLMTSTALATAAGACSRLAKPSDHGVAYVRSVDWGKKTGMDLVTFGVGDDVTTYTADGYTAQADGNARNFTVAWVENNAFYGVQAQAFNDKGMVADTLYMSVSADFIGAYEDTDAPAVNLADAPGYLVAMYDTAPQIAAAYEAGEFQLAWSADLGAAGQHGVHVSAVDANGDVTLFQVNEGGKVMVYTGNVQDSDLGVKANAPLLQEHRANIAQFNAEDGKTAANVPADISSPSRHLRLAWLNQNITLEGMSKAEALGTVQTMYDSGASVPAQVIDPTIGDTYTTWQTSRTILGDDVVTVRDFSTAAEISYSITDAKIAHELNGGQVCADAMAQANEGRRMIEFTPCQPGAGS</sequence>
<dbReference type="PANTHER" id="PTHR35527">
    <property type="entry name" value="CHOLOYLGLYCINE HYDROLASE"/>
    <property type="match status" value="1"/>
</dbReference>
<evidence type="ECO:0000313" key="2">
    <source>
        <dbReference type="EMBL" id="SPJ29602.1"/>
    </source>
</evidence>
<feature type="chain" id="PRO_5015333565" description="Choloylglycine hydrolase/NAAA C-terminal domain-containing protein" evidence="1">
    <location>
        <begin position="20"/>
        <end position="363"/>
    </location>
</feature>
<evidence type="ECO:0000313" key="3">
    <source>
        <dbReference type="Proteomes" id="UP000244898"/>
    </source>
</evidence>
<dbReference type="SUPFAM" id="SSF56235">
    <property type="entry name" value="N-terminal nucleophile aminohydrolases (Ntn hydrolases)"/>
    <property type="match status" value="1"/>
</dbReference>
<dbReference type="PROSITE" id="PS51257">
    <property type="entry name" value="PROKAR_LIPOPROTEIN"/>
    <property type="match status" value="1"/>
</dbReference>
<evidence type="ECO:0008006" key="4">
    <source>
        <dbReference type="Google" id="ProtNLM"/>
    </source>
</evidence>
<keyword evidence="3" id="KW-1185">Reference proteome</keyword>
<dbReference type="OrthoDB" id="1265391at2"/>
<dbReference type="InterPro" id="IPR052193">
    <property type="entry name" value="Peptidase_C59"/>
</dbReference>
<dbReference type="PANTHER" id="PTHR35527:SF2">
    <property type="entry name" value="HYDROLASE"/>
    <property type="match status" value="1"/>
</dbReference>
<dbReference type="InterPro" id="IPR029055">
    <property type="entry name" value="Ntn_hydrolases_N"/>
</dbReference>
<feature type="signal peptide" evidence="1">
    <location>
        <begin position="1"/>
        <end position="19"/>
    </location>
</feature>
<dbReference type="RefSeq" id="WP_108789143.1">
    <property type="nucleotide sequence ID" value="NZ_ONZG01000008.1"/>
</dbReference>
<protein>
    <recommendedName>
        <fullName evidence="4">Choloylglycine hydrolase/NAAA C-terminal domain-containing protein</fullName>
    </recommendedName>
</protein>
<organism evidence="2 3">
    <name type="scientific">Falsiruegeria mediterranea M17</name>
    <dbReference type="NCBI Taxonomy" id="1200281"/>
    <lineage>
        <taxon>Bacteria</taxon>
        <taxon>Pseudomonadati</taxon>
        <taxon>Pseudomonadota</taxon>
        <taxon>Alphaproteobacteria</taxon>
        <taxon>Rhodobacterales</taxon>
        <taxon>Roseobacteraceae</taxon>
        <taxon>Falsiruegeria</taxon>
    </lineage>
</organism>
<gene>
    <name evidence="2" type="ORF">TRM7615_03122</name>
</gene>
<dbReference type="EMBL" id="ONZG01000008">
    <property type="protein sequence ID" value="SPJ29602.1"/>
    <property type="molecule type" value="Genomic_DNA"/>
</dbReference>
<keyword evidence="1" id="KW-0732">Signal</keyword>
<name>A0A2R8CB04_9RHOB</name>
<reference evidence="3" key="1">
    <citation type="submission" date="2018-03" db="EMBL/GenBank/DDBJ databases">
        <authorList>
            <person name="Rodrigo-Torres L."/>
            <person name="Arahal R. D."/>
            <person name="Lucena T."/>
        </authorList>
    </citation>
    <scope>NUCLEOTIDE SEQUENCE [LARGE SCALE GENOMIC DNA]</scope>
    <source>
        <strain evidence="3">CECT 7615</strain>
    </source>
</reference>
<proteinExistence type="predicted"/>
<accession>A0A2R8CB04</accession>
<dbReference type="Gene3D" id="3.60.60.10">
    <property type="entry name" value="Penicillin V Acylase, Chain A"/>
    <property type="match status" value="1"/>
</dbReference>
<evidence type="ECO:0000256" key="1">
    <source>
        <dbReference type="SAM" id="SignalP"/>
    </source>
</evidence>
<dbReference type="AlphaFoldDB" id="A0A2R8CB04"/>